<evidence type="ECO:0000256" key="1">
    <source>
        <dbReference type="SAM" id="MobiDB-lite"/>
    </source>
</evidence>
<evidence type="ECO:0000313" key="2">
    <source>
        <dbReference type="Proteomes" id="UP000035680"/>
    </source>
</evidence>
<feature type="compositionally biased region" description="Polar residues" evidence="1">
    <location>
        <begin position="42"/>
        <end position="57"/>
    </location>
</feature>
<feature type="region of interest" description="Disordered" evidence="1">
    <location>
        <begin position="1"/>
        <end position="106"/>
    </location>
</feature>
<evidence type="ECO:0000313" key="3">
    <source>
        <dbReference type="WBParaSite" id="SVE_1954800.1"/>
    </source>
</evidence>
<name>A0A0K0G488_STRVS</name>
<dbReference type="Proteomes" id="UP000035680">
    <property type="component" value="Unassembled WGS sequence"/>
</dbReference>
<organism evidence="2 3">
    <name type="scientific">Strongyloides venezuelensis</name>
    <name type="common">Threadworm</name>
    <dbReference type="NCBI Taxonomy" id="75913"/>
    <lineage>
        <taxon>Eukaryota</taxon>
        <taxon>Metazoa</taxon>
        <taxon>Ecdysozoa</taxon>
        <taxon>Nematoda</taxon>
        <taxon>Chromadorea</taxon>
        <taxon>Rhabditida</taxon>
        <taxon>Tylenchina</taxon>
        <taxon>Panagrolaimomorpha</taxon>
        <taxon>Strongyloidoidea</taxon>
        <taxon>Strongyloididae</taxon>
        <taxon>Strongyloides</taxon>
    </lineage>
</organism>
<proteinExistence type="predicted"/>
<keyword evidence="2" id="KW-1185">Reference proteome</keyword>
<protein>
    <submittedName>
        <fullName evidence="3">WH2 domain-containing protein</fullName>
    </submittedName>
</protein>
<accession>A0A0K0G488</accession>
<reference evidence="2" key="1">
    <citation type="submission" date="2014-07" db="EMBL/GenBank/DDBJ databases">
        <authorList>
            <person name="Martin A.A"/>
            <person name="De Silva N."/>
        </authorList>
    </citation>
    <scope>NUCLEOTIDE SEQUENCE</scope>
</reference>
<dbReference type="WBParaSite" id="SVE_1954800.1">
    <property type="protein sequence ID" value="SVE_1954800.1"/>
    <property type="gene ID" value="SVE_1954800"/>
</dbReference>
<sequence length="106" mass="11188">MAENYECIDDPKSGVHAPPPVPPPAPPPVPALTHPEPAPSKRTGSQLNVPQPGNSQTKPPPPLNEKPSQERSQEAIPAAPRLVGNPLSGGELRKNQNKKKGCCTIL</sequence>
<feature type="compositionally biased region" description="Pro residues" evidence="1">
    <location>
        <begin position="17"/>
        <end position="30"/>
    </location>
</feature>
<reference evidence="3" key="2">
    <citation type="submission" date="2015-08" db="UniProtKB">
        <authorList>
            <consortium name="WormBaseParasite"/>
        </authorList>
    </citation>
    <scope>IDENTIFICATION</scope>
</reference>
<dbReference type="AlphaFoldDB" id="A0A0K0G488"/>
<feature type="compositionally biased region" description="Basic residues" evidence="1">
    <location>
        <begin position="95"/>
        <end position="106"/>
    </location>
</feature>